<feature type="transmembrane region" description="Helical" evidence="1">
    <location>
        <begin position="453"/>
        <end position="471"/>
    </location>
</feature>
<feature type="transmembrane region" description="Helical" evidence="1">
    <location>
        <begin position="107"/>
        <end position="129"/>
    </location>
</feature>
<feature type="transmembrane region" description="Helical" evidence="1">
    <location>
        <begin position="184"/>
        <end position="200"/>
    </location>
</feature>
<sequence>MTAPAPGAVPAARAGRTGLTTLTVLTVCGLWVWLAWPWISGAWTVPWDAKAHFQPQLQFLAGSLSRGESPFWNPNIFAGWPQVADPQSLIFVPAFVLLALVNPAPSFAAMDATVYASLLVGALSLFVYFRDRGWHQAAGAVAALSFAFGGSAAWRIQHTGQVISYAAIPLAMMLLARALERRSLGWGLLAGAAAGVLALGRDQIALLGIYLLIGQVVAAVLFGDGMGARGLGGRVAGAMKPLSAGAVAGLAVVVVPVVLTLLLAAESNRPEIDYIGAGRGSLHPASLITAVIADLFGQGDPNVHFWGPPSAAFGVTDIYLAQNMAAFYAGAVPIVAILMLGLGRGLLAAREIRFAAVMALLTVFYAIGWYSPVFTLFFDWLPGVKLYRRPADATFLLGFWIAVLGGYLTHRWLDGTVPPAGRLARALQWGLALVVLVALPVAFGLHADRLTEAVKPTATAILFFGGALLALELARRLARGRAALLAVGLLAGFTAADLRWNNAPNESTAYPPATFEALKPDTSDPTIRFLKERTRETATGPRRDRVELAGLGFHWPNAGMVHGFDTVLGYNPLRIDTYQAATAAQDTIGLPDQRLFNAMFPSYSSVMGRLLGLRYIAANVPLASIDPRYDTGRIVEIAQFGETRIYENRDALPRALFVTRARQADFARLLETGRWPEGFDPAREIVLERLPAGVAEGARDGGSATAEPGRVVIAAYHNTEVVLEVDAAQAGFVVLTDVWHRWWRAELDGRPAEMLKADAIFRAVQVPAGRHTLRFTFHPFAGAWADVVERLARGRKG</sequence>
<reference evidence="2 3" key="2">
    <citation type="submission" date="2015-10" db="EMBL/GenBank/DDBJ databases">
        <title>Draft Genome Sequence of Prosthecomicrobium hirschii ATCC 27832.</title>
        <authorList>
            <person name="Daniel J."/>
            <person name="Givan S.A."/>
            <person name="Brun Y.V."/>
            <person name="Brown P.J."/>
        </authorList>
    </citation>
    <scope>NUCLEOTIDE SEQUENCE [LARGE SCALE GENOMIC DNA]</scope>
    <source>
        <strain evidence="2 3">16</strain>
    </source>
</reference>
<dbReference type="PANTHER" id="PTHR38454:SF1">
    <property type="entry name" value="INTEGRAL MEMBRANE PROTEIN"/>
    <property type="match status" value="1"/>
</dbReference>
<comment type="caution">
    <text evidence="2">The sequence shown here is derived from an EMBL/GenBank/DDBJ whole genome shotgun (WGS) entry which is preliminary data.</text>
</comment>
<evidence type="ECO:0008006" key="4">
    <source>
        <dbReference type="Google" id="ProtNLM"/>
    </source>
</evidence>
<dbReference type="Proteomes" id="UP000048984">
    <property type="component" value="Unassembled WGS sequence"/>
</dbReference>
<feature type="transmembrane region" description="Helical" evidence="1">
    <location>
        <begin position="244"/>
        <end position="265"/>
    </location>
</feature>
<organism evidence="2 3">
    <name type="scientific">Prosthecodimorpha hirschii</name>
    <dbReference type="NCBI Taxonomy" id="665126"/>
    <lineage>
        <taxon>Bacteria</taxon>
        <taxon>Pseudomonadati</taxon>
        <taxon>Pseudomonadota</taxon>
        <taxon>Alphaproteobacteria</taxon>
        <taxon>Hyphomicrobiales</taxon>
        <taxon>Ancalomicrobiaceae</taxon>
        <taxon>Prosthecodimorpha</taxon>
    </lineage>
</organism>
<feature type="transmembrane region" description="Helical" evidence="1">
    <location>
        <begin position="325"/>
        <end position="342"/>
    </location>
</feature>
<feature type="transmembrane region" description="Helical" evidence="1">
    <location>
        <begin position="206"/>
        <end position="223"/>
    </location>
</feature>
<feature type="transmembrane region" description="Helical" evidence="1">
    <location>
        <begin position="354"/>
        <end position="378"/>
    </location>
</feature>
<feature type="transmembrane region" description="Helical" evidence="1">
    <location>
        <begin position="19"/>
        <end position="39"/>
    </location>
</feature>
<feature type="transmembrane region" description="Helical" evidence="1">
    <location>
        <begin position="429"/>
        <end position="447"/>
    </location>
</feature>
<keyword evidence="1" id="KW-1133">Transmembrane helix</keyword>
<dbReference type="EMBL" id="LJYW01000001">
    <property type="protein sequence ID" value="KPL55513.1"/>
    <property type="molecule type" value="Genomic_DNA"/>
</dbReference>
<proteinExistence type="predicted"/>
<dbReference type="AlphaFoldDB" id="A0A0N8GFX2"/>
<gene>
    <name evidence="2" type="ORF">ABB55_27470</name>
</gene>
<dbReference type="InterPro" id="IPR018580">
    <property type="entry name" value="Uncharacterised_YfhO"/>
</dbReference>
<keyword evidence="1" id="KW-0812">Transmembrane</keyword>
<keyword evidence="3" id="KW-1185">Reference proteome</keyword>
<evidence type="ECO:0000313" key="2">
    <source>
        <dbReference type="EMBL" id="KPL55513.1"/>
    </source>
</evidence>
<protein>
    <recommendedName>
        <fullName evidence="4">YfhO family protein</fullName>
    </recommendedName>
</protein>
<feature type="transmembrane region" description="Helical" evidence="1">
    <location>
        <begin position="390"/>
        <end position="408"/>
    </location>
</feature>
<dbReference type="PANTHER" id="PTHR38454">
    <property type="entry name" value="INTEGRAL MEMBRANE PROTEIN-RELATED"/>
    <property type="match status" value="1"/>
</dbReference>
<dbReference type="STRING" id="665126.ABB55_27470"/>
<reference evidence="2 3" key="1">
    <citation type="submission" date="2015-09" db="EMBL/GenBank/DDBJ databases">
        <authorList>
            <consortium name="Swine Surveillance"/>
        </authorList>
    </citation>
    <scope>NUCLEOTIDE SEQUENCE [LARGE SCALE GENOMIC DNA]</scope>
    <source>
        <strain evidence="2 3">16</strain>
    </source>
</reference>
<evidence type="ECO:0000313" key="3">
    <source>
        <dbReference type="Proteomes" id="UP000048984"/>
    </source>
</evidence>
<evidence type="ECO:0000256" key="1">
    <source>
        <dbReference type="SAM" id="Phobius"/>
    </source>
</evidence>
<keyword evidence="1" id="KW-0472">Membrane</keyword>
<accession>A0A0N8GFX2</accession>
<name>A0A0N8GFX2_9HYPH</name>
<dbReference type="RefSeq" id="WP_054361681.1">
    <property type="nucleotide sequence ID" value="NZ_LJYW01000001.1"/>
</dbReference>